<dbReference type="Proteomes" id="UP001222325">
    <property type="component" value="Unassembled WGS sequence"/>
</dbReference>
<feature type="chain" id="PRO_5042158818" evidence="1">
    <location>
        <begin position="33"/>
        <end position="90"/>
    </location>
</feature>
<dbReference type="AlphaFoldDB" id="A0AAD6U101"/>
<proteinExistence type="predicted"/>
<keyword evidence="1" id="KW-0732">Signal</keyword>
<evidence type="ECO:0000313" key="3">
    <source>
        <dbReference type="Proteomes" id="UP001222325"/>
    </source>
</evidence>
<keyword evidence="3" id="KW-1185">Reference proteome</keyword>
<gene>
    <name evidence="2" type="ORF">B0H15DRAFT_953149</name>
</gene>
<evidence type="ECO:0000256" key="1">
    <source>
        <dbReference type="SAM" id="SignalP"/>
    </source>
</evidence>
<comment type="caution">
    <text evidence="2">The sequence shown here is derived from an EMBL/GenBank/DDBJ whole genome shotgun (WGS) entry which is preliminary data.</text>
</comment>
<evidence type="ECO:0000313" key="2">
    <source>
        <dbReference type="EMBL" id="KAJ7081134.1"/>
    </source>
</evidence>
<reference evidence="2" key="1">
    <citation type="submission" date="2023-03" db="EMBL/GenBank/DDBJ databases">
        <title>Massive genome expansion in bonnet fungi (Mycena s.s.) driven by repeated elements and novel gene families across ecological guilds.</title>
        <authorList>
            <consortium name="Lawrence Berkeley National Laboratory"/>
            <person name="Harder C.B."/>
            <person name="Miyauchi S."/>
            <person name="Viragh M."/>
            <person name="Kuo A."/>
            <person name="Thoen E."/>
            <person name="Andreopoulos B."/>
            <person name="Lu D."/>
            <person name="Skrede I."/>
            <person name="Drula E."/>
            <person name="Henrissat B."/>
            <person name="Morin E."/>
            <person name="Kohler A."/>
            <person name="Barry K."/>
            <person name="LaButti K."/>
            <person name="Morin E."/>
            <person name="Salamov A."/>
            <person name="Lipzen A."/>
            <person name="Mereny Z."/>
            <person name="Hegedus B."/>
            <person name="Baldrian P."/>
            <person name="Stursova M."/>
            <person name="Weitz H."/>
            <person name="Taylor A."/>
            <person name="Grigoriev I.V."/>
            <person name="Nagy L.G."/>
            <person name="Martin F."/>
            <person name="Kauserud H."/>
        </authorList>
    </citation>
    <scope>NUCLEOTIDE SEQUENCE</scope>
    <source>
        <strain evidence="2">CBHHK173m</strain>
    </source>
</reference>
<dbReference type="EMBL" id="JARJCN010000051">
    <property type="protein sequence ID" value="KAJ7081134.1"/>
    <property type="molecule type" value="Genomic_DNA"/>
</dbReference>
<accession>A0AAD6U101</accession>
<name>A0AAD6U101_9AGAR</name>
<protein>
    <submittedName>
        <fullName evidence="2">Uncharacterized protein</fullName>
    </submittedName>
</protein>
<sequence>MFRITAHFLTPHLNIMKLNIISILACVALTAANPLVGAALESRKCQIFGIVCTDETQIERCTDIGFQCQGMGKPILSSDPTCAADCVCPC</sequence>
<feature type="signal peptide" evidence="1">
    <location>
        <begin position="1"/>
        <end position="32"/>
    </location>
</feature>
<organism evidence="2 3">
    <name type="scientific">Mycena belliarum</name>
    <dbReference type="NCBI Taxonomy" id="1033014"/>
    <lineage>
        <taxon>Eukaryota</taxon>
        <taxon>Fungi</taxon>
        <taxon>Dikarya</taxon>
        <taxon>Basidiomycota</taxon>
        <taxon>Agaricomycotina</taxon>
        <taxon>Agaricomycetes</taxon>
        <taxon>Agaricomycetidae</taxon>
        <taxon>Agaricales</taxon>
        <taxon>Marasmiineae</taxon>
        <taxon>Mycenaceae</taxon>
        <taxon>Mycena</taxon>
    </lineage>
</organism>